<evidence type="ECO:0000259" key="1">
    <source>
        <dbReference type="Pfam" id="PF12697"/>
    </source>
</evidence>
<sequence length="345" mass="35827">MHHYDHEKEREATAQAAARAAALTAQALPPAGGAAARTIGDAAEASTPASRAEHAALVERERTKSTHLGLLSNGQPVPFLGPLRSVKAAGIEWGYHTFGPLVSAAGAAPPLLLLPGTASSMYTWPPELLTSLAANRSVTIVDLPGVSATQAPGFNYSSLDDLAKVTLAFVKAAPGLKQPDVIAWSLGGSLLLRMAELAPGGLGRLVLVAPFAGGPDRVDPVHDVVAAFASELARGCDSPLRYWAQTVAQFSLDTTRQQALMMVRFIQTPLVSAKLHLITNPVLIVHGKLDKTIPVGNARALAAALTASPQVVLRIVAGAAHAVAHQLPGWFAAEVLAFLSGPPRG</sequence>
<dbReference type="SUPFAM" id="SSF53474">
    <property type="entry name" value="alpha/beta-Hydrolases"/>
    <property type="match status" value="1"/>
</dbReference>
<keyword evidence="3" id="KW-1185">Reference proteome</keyword>
<dbReference type="PANTHER" id="PTHR43798">
    <property type="entry name" value="MONOACYLGLYCEROL LIPASE"/>
    <property type="match status" value="1"/>
</dbReference>
<proteinExistence type="predicted"/>
<dbReference type="Gene3D" id="3.40.50.1820">
    <property type="entry name" value="alpha/beta hydrolase"/>
    <property type="match status" value="1"/>
</dbReference>
<name>A0A2P6VHE7_9CHLO</name>
<dbReference type="PANTHER" id="PTHR43798:SF33">
    <property type="entry name" value="HYDROLASE, PUTATIVE (AFU_ORTHOLOGUE AFUA_2G14860)-RELATED"/>
    <property type="match status" value="1"/>
</dbReference>
<accession>A0A2P6VHE7</accession>
<dbReference type="AlphaFoldDB" id="A0A2P6VHE7"/>
<organism evidence="2 3">
    <name type="scientific">Micractinium conductrix</name>
    <dbReference type="NCBI Taxonomy" id="554055"/>
    <lineage>
        <taxon>Eukaryota</taxon>
        <taxon>Viridiplantae</taxon>
        <taxon>Chlorophyta</taxon>
        <taxon>core chlorophytes</taxon>
        <taxon>Trebouxiophyceae</taxon>
        <taxon>Chlorellales</taxon>
        <taxon>Chlorellaceae</taxon>
        <taxon>Chlorella clade</taxon>
        <taxon>Micractinium</taxon>
    </lineage>
</organism>
<comment type="caution">
    <text evidence="2">The sequence shown here is derived from an EMBL/GenBank/DDBJ whole genome shotgun (WGS) entry which is preliminary data.</text>
</comment>
<dbReference type="Proteomes" id="UP000239649">
    <property type="component" value="Unassembled WGS sequence"/>
</dbReference>
<dbReference type="Pfam" id="PF12697">
    <property type="entry name" value="Abhydrolase_6"/>
    <property type="match status" value="1"/>
</dbReference>
<dbReference type="GO" id="GO:0016020">
    <property type="term" value="C:membrane"/>
    <property type="evidence" value="ECO:0007669"/>
    <property type="project" value="TreeGrafter"/>
</dbReference>
<dbReference type="EMBL" id="LHPF02000007">
    <property type="protein sequence ID" value="PSC73512.1"/>
    <property type="molecule type" value="Genomic_DNA"/>
</dbReference>
<dbReference type="InterPro" id="IPR000073">
    <property type="entry name" value="AB_hydrolase_1"/>
</dbReference>
<evidence type="ECO:0000313" key="2">
    <source>
        <dbReference type="EMBL" id="PSC73512.1"/>
    </source>
</evidence>
<dbReference type="GO" id="GO:0016787">
    <property type="term" value="F:hydrolase activity"/>
    <property type="evidence" value="ECO:0007669"/>
    <property type="project" value="UniProtKB-KW"/>
</dbReference>
<gene>
    <name evidence="2" type="ORF">C2E20_3285</name>
</gene>
<feature type="domain" description="AB hydrolase-1" evidence="1">
    <location>
        <begin position="111"/>
        <end position="333"/>
    </location>
</feature>
<dbReference type="InterPro" id="IPR050266">
    <property type="entry name" value="AB_hydrolase_sf"/>
</dbReference>
<evidence type="ECO:0000313" key="3">
    <source>
        <dbReference type="Proteomes" id="UP000239649"/>
    </source>
</evidence>
<dbReference type="OrthoDB" id="8119704at2759"/>
<reference evidence="2 3" key="1">
    <citation type="journal article" date="2018" name="Plant J.">
        <title>Genome sequences of Chlorella sorokiniana UTEX 1602 and Micractinium conductrix SAG 241.80: implications to maltose excretion by a green alga.</title>
        <authorList>
            <person name="Arriola M.B."/>
            <person name="Velmurugan N."/>
            <person name="Zhang Y."/>
            <person name="Plunkett M.H."/>
            <person name="Hondzo H."/>
            <person name="Barney B.M."/>
        </authorList>
    </citation>
    <scope>NUCLEOTIDE SEQUENCE [LARGE SCALE GENOMIC DNA]</scope>
    <source>
        <strain evidence="2 3">SAG 241.80</strain>
    </source>
</reference>
<dbReference type="InterPro" id="IPR029058">
    <property type="entry name" value="AB_hydrolase_fold"/>
</dbReference>
<keyword evidence="2" id="KW-0378">Hydrolase</keyword>
<protein>
    <submittedName>
        <fullName evidence="2">Alpha beta hydrolase</fullName>
    </submittedName>
</protein>